<feature type="region of interest" description="Disordered" evidence="1">
    <location>
        <begin position="1"/>
        <end position="35"/>
    </location>
</feature>
<feature type="region of interest" description="Disordered" evidence="1">
    <location>
        <begin position="107"/>
        <end position="134"/>
    </location>
</feature>
<dbReference type="EMBL" id="QGKX02001521">
    <property type="protein sequence ID" value="KAF3506460.1"/>
    <property type="molecule type" value="Genomic_DNA"/>
</dbReference>
<proteinExistence type="predicted"/>
<accession>A0A8S9NV48</accession>
<dbReference type="Proteomes" id="UP000712600">
    <property type="component" value="Unassembled WGS sequence"/>
</dbReference>
<feature type="compositionally biased region" description="Polar residues" evidence="1">
    <location>
        <begin position="114"/>
        <end position="134"/>
    </location>
</feature>
<comment type="caution">
    <text evidence="2">The sequence shown here is derived from an EMBL/GenBank/DDBJ whole genome shotgun (WGS) entry which is preliminary data.</text>
</comment>
<organism evidence="2 3">
    <name type="scientific">Brassica cretica</name>
    <name type="common">Mustard</name>
    <dbReference type="NCBI Taxonomy" id="69181"/>
    <lineage>
        <taxon>Eukaryota</taxon>
        <taxon>Viridiplantae</taxon>
        <taxon>Streptophyta</taxon>
        <taxon>Embryophyta</taxon>
        <taxon>Tracheophyta</taxon>
        <taxon>Spermatophyta</taxon>
        <taxon>Magnoliopsida</taxon>
        <taxon>eudicotyledons</taxon>
        <taxon>Gunneridae</taxon>
        <taxon>Pentapetalae</taxon>
        <taxon>rosids</taxon>
        <taxon>malvids</taxon>
        <taxon>Brassicales</taxon>
        <taxon>Brassicaceae</taxon>
        <taxon>Brassiceae</taxon>
        <taxon>Brassica</taxon>
    </lineage>
</organism>
<evidence type="ECO:0000313" key="3">
    <source>
        <dbReference type="Proteomes" id="UP000712600"/>
    </source>
</evidence>
<reference evidence="2" key="1">
    <citation type="submission" date="2019-12" db="EMBL/GenBank/DDBJ databases">
        <title>Genome sequencing and annotation of Brassica cretica.</title>
        <authorList>
            <person name="Studholme D.J."/>
            <person name="Sarris P."/>
        </authorList>
    </citation>
    <scope>NUCLEOTIDE SEQUENCE</scope>
    <source>
        <strain evidence="2">PFS-109/04</strain>
        <tissue evidence="2">Leaf</tissue>
    </source>
</reference>
<evidence type="ECO:0000256" key="1">
    <source>
        <dbReference type="SAM" id="MobiDB-lite"/>
    </source>
</evidence>
<name>A0A8S9NV48_BRACR</name>
<feature type="compositionally biased region" description="Acidic residues" evidence="1">
    <location>
        <begin position="10"/>
        <end position="35"/>
    </location>
</feature>
<protein>
    <submittedName>
        <fullName evidence="2">Uncharacterized protein</fullName>
    </submittedName>
</protein>
<evidence type="ECO:0000313" key="2">
    <source>
        <dbReference type="EMBL" id="KAF3506460.1"/>
    </source>
</evidence>
<sequence>MATFSSDKPVEEEDVQTEEADPAETTEEEGRTEEDEQRAFLILIQSILVLVSLWKTKSPTKELRARNLKKIRQWSDQTVNRGSPTFTTDQNRRLTPQVMMPIKEQITRGDHQTVNHGSTTFSSDSLETQSPFQQQQRLTADQKQSLRYHQQHPMVNQLADIEGLLNQTFVPRPLFRPAQTYFVEQPRLFDIALSVYRYYPYMRPEANHLNLRMPHFRNNQMFTLTSPSGQPRSFALLHDQFNPYQRFVLSLDDALVFGPILEMDHPQPQQKREPLDFPIDMICSQDSPNAQQRFNLGQHFVYPLDMIHHQASSPIAAAATNAATSASNAVSEVQRWTIFSPRSTSASNLT</sequence>
<dbReference type="AlphaFoldDB" id="A0A8S9NV48"/>
<gene>
    <name evidence="2" type="ORF">F2Q69_00002749</name>
</gene>